<accession>A0A8H3DZI1</accession>
<feature type="compositionally biased region" description="Polar residues" evidence="1">
    <location>
        <begin position="457"/>
        <end position="466"/>
    </location>
</feature>
<proteinExistence type="predicted"/>
<sequence>MSSADELPEYWHKGKPQQAEVNSWRAARLVDPTHPTPTLEQQQQFRACLEEWNPRLEYGDRPELVMGRLAVQECWRHAVLIYFYMGMCGADSADPRVEASVRQVSQLSATIETDHPLETHIAIPCIVAAAAARKEKHRAILRKKLVVSKGDRADSTTAGDEVQLTKPSKKLAEAMKRLNQSKPGLPCNLTESSSKRLHDNSDKSSGQPKSEHNVDFLADSDPSNAEEWVLFAQSKFSNVTRDLAELQPGLLEFLMSANKSIRDSIRASVCGASFPATRALWLNSVSCSLFQRFLAYFNEIPSGLDLVDRTVDETCRRVMPYMIVLSALGQVEFPSENELEEEVEPMDQKTCPPNAHQNTSRVNPQLFDLLDLQTPTTPQELQQVETQVLQRLAELLEVLINAFENPELETYSRTLAFGLSQKTSVTADSDTQEFEVPIAHRTGAFLGSYDDTVQLGSNPASSVASTTRERNSPIPSPETDWESIGRNLFDKKLYSEAIVYFEKAGLLVERDIATAYESRKQARLLQVAQSVDQTACRAAFTEAAVNFLGCATSVESQRQKAYHLHAAECYLQAEGWIAAAKAYYAADDFDMAARIFLHEGSIDGAVEVVKAHRGDMLKSIVEEILGIARLEYFRTNQLERASELFDEVDEQLDFMENH</sequence>
<feature type="compositionally biased region" description="Basic and acidic residues" evidence="1">
    <location>
        <begin position="193"/>
        <end position="202"/>
    </location>
</feature>
<feature type="non-terminal residue" evidence="2">
    <location>
        <position position="1"/>
    </location>
</feature>
<dbReference type="Pfam" id="PF11951">
    <property type="entry name" value="Fungal_trans_2"/>
    <property type="match status" value="1"/>
</dbReference>
<gene>
    <name evidence="2" type="ORF">RDB_LOCUS83475</name>
</gene>
<dbReference type="InterPro" id="IPR021858">
    <property type="entry name" value="Fun_TF"/>
</dbReference>
<dbReference type="AlphaFoldDB" id="A0A8H3DZI1"/>
<evidence type="ECO:0000313" key="2">
    <source>
        <dbReference type="EMBL" id="CAE7146367.1"/>
    </source>
</evidence>
<name>A0A8H3DZI1_9AGAM</name>
<comment type="caution">
    <text evidence="2">The sequence shown here is derived from an EMBL/GenBank/DDBJ whole genome shotgun (WGS) entry which is preliminary data.</text>
</comment>
<dbReference type="EMBL" id="CAJNJQ010001696">
    <property type="protein sequence ID" value="CAE7146367.1"/>
    <property type="molecule type" value="Genomic_DNA"/>
</dbReference>
<dbReference type="Proteomes" id="UP000663827">
    <property type="component" value="Unassembled WGS sequence"/>
</dbReference>
<feature type="region of interest" description="Disordered" evidence="1">
    <location>
        <begin position="457"/>
        <end position="480"/>
    </location>
</feature>
<feature type="region of interest" description="Disordered" evidence="1">
    <location>
        <begin position="181"/>
        <end position="217"/>
    </location>
</feature>
<evidence type="ECO:0000256" key="1">
    <source>
        <dbReference type="SAM" id="MobiDB-lite"/>
    </source>
</evidence>
<protein>
    <submittedName>
        <fullName evidence="2">Uncharacterized protein</fullName>
    </submittedName>
</protein>
<evidence type="ECO:0000313" key="3">
    <source>
        <dbReference type="Proteomes" id="UP000663827"/>
    </source>
</evidence>
<reference evidence="2" key="1">
    <citation type="submission" date="2021-01" db="EMBL/GenBank/DDBJ databases">
        <authorList>
            <person name="Kaushik A."/>
        </authorList>
    </citation>
    <scope>NUCLEOTIDE SEQUENCE</scope>
    <source>
        <strain evidence="2">AG5</strain>
    </source>
</reference>
<organism evidence="2 3">
    <name type="scientific">Rhizoctonia solani</name>
    <dbReference type="NCBI Taxonomy" id="456999"/>
    <lineage>
        <taxon>Eukaryota</taxon>
        <taxon>Fungi</taxon>
        <taxon>Dikarya</taxon>
        <taxon>Basidiomycota</taxon>
        <taxon>Agaricomycotina</taxon>
        <taxon>Agaricomycetes</taxon>
        <taxon>Cantharellales</taxon>
        <taxon>Ceratobasidiaceae</taxon>
        <taxon>Rhizoctonia</taxon>
    </lineage>
</organism>